<dbReference type="InterPro" id="IPR055094">
    <property type="entry name" value="NUP210_Ig15"/>
</dbReference>
<comment type="similarity">
    <text evidence="2">Belongs to the NUP210 family.</text>
</comment>
<keyword evidence="21" id="KW-1185">Reference proteome</keyword>
<protein>
    <recommendedName>
        <fullName evidence="22">Nuclear pore membrane glycoprotein 210</fullName>
    </recommendedName>
</protein>
<dbReference type="SUPFAM" id="SSF49373">
    <property type="entry name" value="Invasin/intimin cell-adhesion fragments"/>
    <property type="match status" value="1"/>
</dbReference>
<dbReference type="InterPro" id="IPR008964">
    <property type="entry name" value="Invasin/intimin_cell_adhesion"/>
</dbReference>
<evidence type="ECO:0000259" key="11">
    <source>
        <dbReference type="Pfam" id="PF22959"/>
    </source>
</evidence>
<evidence type="ECO:0000259" key="14">
    <source>
        <dbReference type="Pfam" id="PF22967"/>
    </source>
</evidence>
<sequence>MASNYMIILNKILYFLLFLNTTRSSKLNVPHVLLPIFSDVNVNFTLEAVNGGCYKWSTTRIDLVSLYLVDQNMDLGCSQKAVVSAISKERVRNIAVVLAEEVNSLLILRVDVIVDVIHSLSISSTTKEITMDEVPESFKVVASDNQGNQFTTLEGVEFDWKIISLGVNKDLTVLRFMSFHESPYETPPSIAEFEEHNKRGHIVLLEGIKTGTAKVQVQLAYESPYETPPSIAEFEEHNKRGHIVLLEGIKTGTAKVQVQLAYEEYTCVKPEEVQLSVVANLIILPADIYCMVYEVITFKIFSLNNGKMEEISIPSSQYFLEVENNAFASADKNTGQVTALKEGKTRVILHDRNIDANDSEIKLPAATVQIVQPAYMVLSLAPHNNWEILLSDYRDIVVEVFSSGNHKLYLGPTVELHTQVGENFHVQQRSANGSWLTGWAHNEGIAPVQAVLEGVIHPRLGRSKIEPITASKDLMIYPRIMLRPTEVILPWDPVAKPKYQIDISAGGGDGKFLWSSSNHSIGMVTQMGQIKTYSYGYFEVAAAMQRNHHNKETVKIHILPPSRLEIVEYINEAVVGSPIYLHIALYAEKKDKSGQITNIPFTTCQELPFKVKTSDMSFMYNKSTVIPPVGISCANIAIMGNNVASTKVTVSYNKDGRFLEDTVAVSTYKPLVLLHPTEDIVLAVGTSKQLIFSGGPQPSLTQLGNFRRTIRSDNKQIVEVVDTTDLEQIVGNDDYSIGKVLCRALGETTVTLSIANNPLIPACKNPVASYTVKVFCAKPRSVFLQPEIKVADADSCPMDLSAEKVVVESNQDVELDVIVRDENGQRFLNISSLKFDWSTVPSDFGAMKWKDRTMFRDKLVGTLNYGDKSYQVVTPKAGITSLIVHAKVTGYLSDILKLHKIKPEIPPFLDDTEIGSDLPPVHTSISLYLVDDTVVTPNEVTLYNHPENKLLVPIKQGSGYYKLILSNDLVADVKYLSNSKEIEIIPQTDGDLRIQLIDLCLESKPAVVTVQIVSVHIIRVEMSDKVEVQKCIPCIVRLYDESDNLLALPDLEMIHLRIDMERNIANFKRLKREESWGAGEVHYVITGQDIGDTKITFSVMGSGGDINSAPLDLQVFPPLVLYPRNATLVVGSSLHYFNKGGPQPEAHLEFSVIPDNTAALNDVGILKGLQLGTAKINARAIGINPTTGQRVIYAQDSADVTVIPVVGIRIAAPLTRFKVGSKIPVWATGMPERLSPMILGTTEEQYLFQWEVDDRSIVQIKDVFELIGIIYGPRNQISTRIYGLSPGKTKLRLNVTVPGTAANCPSKSFVSFTDSIDIEVFEGLMLIEPKGVSSRSVLMAPHSSLQIKTNMDNNYQVSYRLIGEDSSSSQKERSLTIPNPLVTITEEGVLKSHGILGYSMVLVIAYDDYGLKQTLSLIVEVKPIHYMILNVEAKWMIRSDFPTDVVPLGAEFELRATYHDDTGHEFTAGTAQLHVRTSRFDLTKVKQGRNNSTLLVSIKKPGDTVLKVWADGVKKTADYIKIHVGQIVTPTVDHLVTGDVVCLWTPIISSTNVGRWSTSDVSLLDIESETGIGTTVASAGGAVSISHTLLPTASLQMQVLPISQIRLLNPDPNQRLTNAAESRVIALPLVIHSDSSENRKNNLITSWHCRDMDSVNIKSFPYTCRITFSNLSLEIPISSVFTVASSFNPKTGLYSCNINPTGINDATISVLQTNVVVTAHSASNDVVPTGINDATISVLQTNVVVTAHSTSNDVVSNPVEIPFYPALFYEKELVLNEDSYSAYLMIVGNEPVLKELSVTPTDSNLLAVYDAEHTSGNLLKHNVKLLDYHWKL</sequence>
<dbReference type="InterPro" id="IPR055096">
    <property type="entry name" value="Ig_NUP210_1st"/>
</dbReference>
<evidence type="ECO:0000259" key="17">
    <source>
        <dbReference type="Pfam" id="PF24935"/>
    </source>
</evidence>
<dbReference type="Pfam" id="PF24902">
    <property type="entry name" value="Ig_NUP210_9th"/>
    <property type="match status" value="1"/>
</dbReference>
<dbReference type="InterPro" id="IPR058779">
    <property type="entry name" value="Ig_NUP210_13th"/>
</dbReference>
<evidence type="ECO:0000256" key="7">
    <source>
        <dbReference type="ARBA" id="ARBA00023180"/>
    </source>
</evidence>
<evidence type="ECO:0000259" key="18">
    <source>
        <dbReference type="Pfam" id="PF25354"/>
    </source>
</evidence>
<reference evidence="20 21" key="1">
    <citation type="submission" date="2015-09" db="EMBL/GenBank/DDBJ databases">
        <title>Draft genome of the scarab beetle Oryctes borbonicus.</title>
        <authorList>
            <person name="Meyer J.M."/>
            <person name="Markov G.V."/>
            <person name="Baskaran P."/>
            <person name="Herrmann M."/>
            <person name="Sommer R.J."/>
            <person name="Roedelsperger C."/>
        </authorList>
    </citation>
    <scope>NUCLEOTIDE SEQUENCE [LARGE SCALE GENOMIC DNA]</scope>
    <source>
        <strain evidence="20">OB123</strain>
        <tissue evidence="20">Whole animal</tissue>
    </source>
</reference>
<keyword evidence="6" id="KW-0472">Membrane</keyword>
<dbReference type="Pfam" id="PF26182">
    <property type="entry name" value="Ig_NUP210_5th"/>
    <property type="match status" value="1"/>
</dbReference>
<keyword evidence="5" id="KW-1133">Transmembrane helix</keyword>
<dbReference type="Pfam" id="PF22959">
    <property type="entry name" value="Ig_NUP210_15th"/>
    <property type="match status" value="1"/>
</dbReference>
<dbReference type="Pfam" id="PF22967">
    <property type="entry name" value="Ig_NUP210_1st"/>
    <property type="match status" value="1"/>
</dbReference>
<name>A0A0T6B1Q7_9SCAR</name>
<evidence type="ECO:0008006" key="22">
    <source>
        <dbReference type="Google" id="ProtNLM"/>
    </source>
</evidence>
<feature type="domain" description="NUP210 Ig-like" evidence="18">
    <location>
        <begin position="1530"/>
        <end position="1589"/>
    </location>
</feature>
<dbReference type="OrthoDB" id="361283at2759"/>
<dbReference type="Pfam" id="PF22969">
    <property type="entry name" value="Ig_NUP210_2nd"/>
    <property type="match status" value="1"/>
</dbReference>
<evidence type="ECO:0000259" key="15">
    <source>
        <dbReference type="Pfam" id="PF22969"/>
    </source>
</evidence>
<proteinExistence type="inferred from homology"/>
<evidence type="ECO:0000259" key="13">
    <source>
        <dbReference type="Pfam" id="PF22963"/>
    </source>
</evidence>
<evidence type="ECO:0000256" key="3">
    <source>
        <dbReference type="ARBA" id="ARBA00022692"/>
    </source>
</evidence>
<dbReference type="InterPro" id="IPR056899">
    <property type="entry name" value="Ig_NUP210_9th"/>
</dbReference>
<keyword evidence="8" id="KW-0539">Nucleus</keyword>
<keyword evidence="4 9" id="KW-0732">Signal</keyword>
<feature type="domain" description="NUP210 Ig-like" evidence="19">
    <location>
        <begin position="1206"/>
        <end position="1320"/>
    </location>
</feature>
<dbReference type="InterPro" id="IPR055099">
    <property type="entry name" value="Ig_NUP210_7th"/>
</dbReference>
<comment type="subcellular location">
    <subcellularLocation>
        <location evidence="1">Nucleus membrane</location>
        <topology evidence="1">Single-pass membrane protein</topology>
    </subcellularLocation>
</comment>
<feature type="non-terminal residue" evidence="20">
    <location>
        <position position="1832"/>
    </location>
</feature>
<gene>
    <name evidence="20" type="ORF">AMK59_6258</name>
</gene>
<evidence type="ECO:0000256" key="8">
    <source>
        <dbReference type="ARBA" id="ARBA00023242"/>
    </source>
</evidence>
<feature type="domain" description="NUP210 Ig-like" evidence="15">
    <location>
        <begin position="124"/>
        <end position="222"/>
    </location>
</feature>
<dbReference type="Pfam" id="PF26181">
    <property type="entry name" value="Ig_NUP210_13th"/>
    <property type="match status" value="1"/>
</dbReference>
<evidence type="ECO:0000256" key="9">
    <source>
        <dbReference type="SAM" id="SignalP"/>
    </source>
</evidence>
<evidence type="ECO:0000259" key="12">
    <source>
        <dbReference type="Pfam" id="PF22962"/>
    </source>
</evidence>
<dbReference type="PANTHER" id="PTHR23019:SF0">
    <property type="entry name" value="NUCLEAR PORE MEMBRANE GLYCOPROTEIN 210"/>
    <property type="match status" value="1"/>
</dbReference>
<keyword evidence="7" id="KW-0325">Glycoprotein</keyword>
<dbReference type="InterPro" id="IPR055098">
    <property type="entry name" value="Ig_NUP210_3rd"/>
</dbReference>
<dbReference type="Pfam" id="PF22962">
    <property type="entry name" value="Ig_NUP210_7th"/>
    <property type="match status" value="1"/>
</dbReference>
<organism evidence="20 21">
    <name type="scientific">Oryctes borbonicus</name>
    <dbReference type="NCBI Taxonomy" id="1629725"/>
    <lineage>
        <taxon>Eukaryota</taxon>
        <taxon>Metazoa</taxon>
        <taxon>Ecdysozoa</taxon>
        <taxon>Arthropoda</taxon>
        <taxon>Hexapoda</taxon>
        <taxon>Insecta</taxon>
        <taxon>Pterygota</taxon>
        <taxon>Neoptera</taxon>
        <taxon>Endopterygota</taxon>
        <taxon>Coleoptera</taxon>
        <taxon>Polyphaga</taxon>
        <taxon>Scarabaeiformia</taxon>
        <taxon>Scarabaeidae</taxon>
        <taxon>Dynastinae</taxon>
        <taxon>Oryctes</taxon>
    </lineage>
</organism>
<keyword evidence="3" id="KW-0812">Transmembrane</keyword>
<evidence type="ECO:0000256" key="2">
    <source>
        <dbReference type="ARBA" id="ARBA00007313"/>
    </source>
</evidence>
<feature type="domain" description="NUP210 Ig-like" evidence="12">
    <location>
        <begin position="674"/>
        <end position="777"/>
    </location>
</feature>
<evidence type="ECO:0000259" key="10">
    <source>
        <dbReference type="Pfam" id="PF22957"/>
    </source>
</evidence>
<dbReference type="Proteomes" id="UP000051574">
    <property type="component" value="Unassembled WGS sequence"/>
</dbReference>
<comment type="caution">
    <text evidence="20">The sequence shown here is derived from an EMBL/GenBank/DDBJ whole genome shotgun (WGS) entry which is preliminary data.</text>
</comment>
<dbReference type="Pfam" id="PF22957">
    <property type="entry name" value="NUP210_Ig"/>
    <property type="match status" value="1"/>
</dbReference>
<feature type="domain" description="NUP210 Ig-like" evidence="13">
    <location>
        <begin position="279"/>
        <end position="373"/>
    </location>
</feature>
<feature type="domain" description="NUP210 Ig-like" evidence="17">
    <location>
        <begin position="568"/>
        <end position="653"/>
    </location>
</feature>
<dbReference type="Pfam" id="PF24935">
    <property type="entry name" value="Ig_NUP210_6th"/>
    <property type="match status" value="1"/>
</dbReference>
<evidence type="ECO:0000256" key="4">
    <source>
        <dbReference type="ARBA" id="ARBA00022729"/>
    </source>
</evidence>
<dbReference type="Pfam" id="PF25354">
    <property type="entry name" value="Ig_NUP210_16th"/>
    <property type="match status" value="1"/>
</dbReference>
<feature type="domain" description="NUP210 Ig-like" evidence="16">
    <location>
        <begin position="935"/>
        <end position="1012"/>
    </location>
</feature>
<evidence type="ECO:0000259" key="16">
    <source>
        <dbReference type="Pfam" id="PF24902"/>
    </source>
</evidence>
<dbReference type="GO" id="GO:0031965">
    <property type="term" value="C:nuclear membrane"/>
    <property type="evidence" value="ECO:0007669"/>
    <property type="project" value="UniProtKB-SubCell"/>
</dbReference>
<evidence type="ECO:0000313" key="20">
    <source>
        <dbReference type="EMBL" id="KRT81282.1"/>
    </source>
</evidence>
<feature type="signal peptide" evidence="9">
    <location>
        <begin position="1"/>
        <end position="24"/>
    </location>
</feature>
<dbReference type="InterPro" id="IPR055097">
    <property type="entry name" value="Ig_NUP210_2nd"/>
</dbReference>
<dbReference type="Pfam" id="PF26183">
    <property type="entry name" value="Ig_NUP210_14th"/>
    <property type="match status" value="1"/>
</dbReference>
<dbReference type="Pfam" id="PF22963">
    <property type="entry name" value="Ig_NUP210_3rd"/>
    <property type="match status" value="1"/>
</dbReference>
<feature type="domain" description="NUP210 C-terminal Ig-like" evidence="10">
    <location>
        <begin position="1613"/>
        <end position="1796"/>
    </location>
</feature>
<dbReference type="PANTHER" id="PTHR23019">
    <property type="entry name" value="NUCLEAR PORE MEMBRANE GLYCOPROTEIN GP210-RELATED"/>
    <property type="match status" value="1"/>
</dbReference>
<evidence type="ECO:0000256" key="6">
    <source>
        <dbReference type="ARBA" id="ARBA00023136"/>
    </source>
</evidence>
<evidence type="ECO:0000259" key="19">
    <source>
        <dbReference type="Pfam" id="PF26181"/>
    </source>
</evidence>
<dbReference type="EMBL" id="LJIG01016211">
    <property type="protein sequence ID" value="KRT81282.1"/>
    <property type="molecule type" value="Genomic_DNA"/>
</dbReference>
<dbReference type="InterPro" id="IPR055095">
    <property type="entry name" value="NUP210_Ig_C"/>
</dbReference>
<evidence type="ECO:0000256" key="1">
    <source>
        <dbReference type="ARBA" id="ARBA00004590"/>
    </source>
</evidence>
<dbReference type="InterPro" id="IPR056898">
    <property type="entry name" value="Ig_NUP210_6th"/>
</dbReference>
<feature type="chain" id="PRO_5006668281" description="Nuclear pore membrane glycoprotein 210" evidence="9">
    <location>
        <begin position="25"/>
        <end position="1832"/>
    </location>
</feature>
<feature type="domain" description="NUP210 Ig-like" evidence="14">
    <location>
        <begin position="25"/>
        <end position="115"/>
    </location>
</feature>
<feature type="domain" description="NUP210 Ig-like" evidence="11">
    <location>
        <begin position="1424"/>
        <end position="1524"/>
    </location>
</feature>
<dbReference type="GO" id="GO:0005643">
    <property type="term" value="C:nuclear pore"/>
    <property type="evidence" value="ECO:0007669"/>
    <property type="project" value="TreeGrafter"/>
</dbReference>
<evidence type="ECO:0000256" key="5">
    <source>
        <dbReference type="ARBA" id="ARBA00022989"/>
    </source>
</evidence>
<dbReference type="InterPro" id="IPR057586">
    <property type="entry name" value="Ig_NUP210_16th"/>
</dbReference>
<dbReference type="InterPro" id="IPR045197">
    <property type="entry name" value="NUP210-like"/>
</dbReference>
<evidence type="ECO:0000313" key="21">
    <source>
        <dbReference type="Proteomes" id="UP000051574"/>
    </source>
</evidence>
<accession>A0A0T6B1Q7</accession>